<evidence type="ECO:0000313" key="2">
    <source>
        <dbReference type="Proteomes" id="UP001148629"/>
    </source>
</evidence>
<reference evidence="1" key="1">
    <citation type="submission" date="2022-08" db="EMBL/GenBank/DDBJ databases">
        <title>Genome Sequence of Fusarium decemcellulare.</title>
        <authorList>
            <person name="Buettner E."/>
        </authorList>
    </citation>
    <scope>NUCLEOTIDE SEQUENCE</scope>
    <source>
        <strain evidence="1">Babe19</strain>
    </source>
</reference>
<accession>A0ACC1SJT3</accession>
<dbReference type="Proteomes" id="UP001148629">
    <property type="component" value="Unassembled WGS sequence"/>
</dbReference>
<gene>
    <name evidence="1" type="ORF">NM208_g4706</name>
</gene>
<name>A0ACC1SJT3_9HYPO</name>
<comment type="caution">
    <text evidence="1">The sequence shown here is derived from an EMBL/GenBank/DDBJ whole genome shotgun (WGS) entry which is preliminary data.</text>
</comment>
<organism evidence="1 2">
    <name type="scientific">Fusarium decemcellulare</name>
    <dbReference type="NCBI Taxonomy" id="57161"/>
    <lineage>
        <taxon>Eukaryota</taxon>
        <taxon>Fungi</taxon>
        <taxon>Dikarya</taxon>
        <taxon>Ascomycota</taxon>
        <taxon>Pezizomycotina</taxon>
        <taxon>Sordariomycetes</taxon>
        <taxon>Hypocreomycetidae</taxon>
        <taxon>Hypocreales</taxon>
        <taxon>Nectriaceae</taxon>
        <taxon>Fusarium</taxon>
        <taxon>Fusarium decemcellulare species complex</taxon>
    </lineage>
</organism>
<evidence type="ECO:0000313" key="1">
    <source>
        <dbReference type="EMBL" id="KAJ3541219.1"/>
    </source>
</evidence>
<proteinExistence type="predicted"/>
<dbReference type="EMBL" id="JANRMS010000364">
    <property type="protein sequence ID" value="KAJ3541219.1"/>
    <property type="molecule type" value="Genomic_DNA"/>
</dbReference>
<protein>
    <submittedName>
        <fullName evidence="1">Uncharacterized protein</fullName>
    </submittedName>
</protein>
<keyword evidence="2" id="KW-1185">Reference proteome</keyword>
<sequence length="482" mass="52523">MSSNGQDLREIGKWLQDQKPKACGMKDASPFHRNLEAALDQRRADYSLLTLRRFENLVDFSSNDFLSLASSMLLRGAFLKELERNPNFAVGSTGSRISDGNNTYIESVEKQIADFHGAEAALLVASGYIANCAIFSAVPRPGDAVVYDELVHASVHEGLKSSLASTQIPFKHNSTESLREVLDGLKSSQPLIRDGSRCVLVAVESVYSMDGDVTPLAEIVEVIKECFPDGNAQIVIDEAHSTGLLGNKGRGLVCELGLEKEIAIILHAYGKGMGTIGAAILASPSVLNTVLNFARPLIFSTAPSFPMVASIRACYELMESGETQKLQNRVQDLVRMFCDIIQEDDVWERAVDAGICSIPVSQDVESRPFVTQFLPVWTRQGQNYFLTMHLHNDGFNATPIDPPVVPRGTGRVRLTIHAGNTEDQVRGLAASVVQWAQEMLDIQEGKTAGNGVPSAMREVYQLAMAVIGKDIDPSRVAANPFE</sequence>